<proteinExistence type="predicted"/>
<name>A0A0W0TQM9_9GAMM</name>
<dbReference type="EMBL" id="LNYB01000073">
    <property type="protein sequence ID" value="KTC97921.1"/>
    <property type="molecule type" value="Genomic_DNA"/>
</dbReference>
<dbReference type="Proteomes" id="UP000251942">
    <property type="component" value="Unassembled WGS sequence"/>
</dbReference>
<dbReference type="STRING" id="453.Lfee_1526"/>
<evidence type="ECO:0000313" key="1">
    <source>
        <dbReference type="EMBL" id="KTC97921.1"/>
    </source>
</evidence>
<dbReference type="Proteomes" id="UP000054698">
    <property type="component" value="Unassembled WGS sequence"/>
</dbReference>
<dbReference type="AlphaFoldDB" id="A0A0W0TQM9"/>
<organism evidence="1 3">
    <name type="scientific">Legionella feeleii</name>
    <dbReference type="NCBI Taxonomy" id="453"/>
    <lineage>
        <taxon>Bacteria</taxon>
        <taxon>Pseudomonadati</taxon>
        <taxon>Pseudomonadota</taxon>
        <taxon>Gammaproteobacteria</taxon>
        <taxon>Legionellales</taxon>
        <taxon>Legionellaceae</taxon>
        <taxon>Legionella</taxon>
    </lineage>
</organism>
<accession>A0A0W0TQM9</accession>
<evidence type="ECO:0000313" key="3">
    <source>
        <dbReference type="Proteomes" id="UP000054698"/>
    </source>
</evidence>
<protein>
    <submittedName>
        <fullName evidence="1">Uncharacterized protein</fullName>
    </submittedName>
</protein>
<keyword evidence="3" id="KW-1185">Reference proteome</keyword>
<gene>
    <name evidence="1" type="ORF">Lfee_1526</name>
    <name evidence="2" type="ORF">NCTC12022_02778</name>
</gene>
<reference evidence="2 4" key="2">
    <citation type="submission" date="2018-06" db="EMBL/GenBank/DDBJ databases">
        <authorList>
            <consortium name="Pathogen Informatics"/>
            <person name="Doyle S."/>
        </authorList>
    </citation>
    <scope>NUCLEOTIDE SEQUENCE [LARGE SCALE GENOMIC DNA]</scope>
    <source>
        <strain evidence="2 4">NCTC12022</strain>
    </source>
</reference>
<evidence type="ECO:0000313" key="4">
    <source>
        <dbReference type="Proteomes" id="UP000251942"/>
    </source>
</evidence>
<dbReference type="RefSeq" id="WP_058445491.1">
    <property type="nucleotide sequence ID" value="NZ_CAAAHT010000033.1"/>
</dbReference>
<dbReference type="EMBL" id="UASS01000032">
    <property type="protein sequence ID" value="SPX62021.1"/>
    <property type="molecule type" value="Genomic_DNA"/>
</dbReference>
<sequence>MVEAGWVIYNNHKVTILIGCAGKFAYDIENRRYTDDGMLIEPYVLYGYGGFETKEAAIQHAKTWIDPYKK</sequence>
<evidence type="ECO:0000313" key="2">
    <source>
        <dbReference type="EMBL" id="SPX62021.1"/>
    </source>
</evidence>
<reference evidence="1 3" key="1">
    <citation type="submission" date="2015-11" db="EMBL/GenBank/DDBJ databases">
        <title>Genomic analysis of 38 Legionella species identifies large and diverse effector repertoires.</title>
        <authorList>
            <person name="Burstein D."/>
            <person name="Amaro F."/>
            <person name="Zusman T."/>
            <person name="Lifshitz Z."/>
            <person name="Cohen O."/>
            <person name="Gilbert J.A."/>
            <person name="Pupko T."/>
            <person name="Shuman H.A."/>
            <person name="Segal G."/>
        </authorList>
    </citation>
    <scope>NUCLEOTIDE SEQUENCE [LARGE SCALE GENOMIC DNA]</scope>
    <source>
        <strain evidence="1 3">WO-44C</strain>
    </source>
</reference>
<dbReference type="PATRIC" id="fig|453.4.peg.1675"/>